<feature type="compositionally biased region" description="Polar residues" evidence="1">
    <location>
        <begin position="1"/>
        <end position="10"/>
    </location>
</feature>
<dbReference type="RefSeq" id="XP_018070722.1">
    <property type="nucleotide sequence ID" value="XM_018223429.1"/>
</dbReference>
<evidence type="ECO:0000256" key="1">
    <source>
        <dbReference type="SAM" id="MobiDB-lite"/>
    </source>
</evidence>
<dbReference type="KEGG" id="psco:LY89DRAFT_81057"/>
<reference evidence="2 3" key="1">
    <citation type="submission" date="2015-10" db="EMBL/GenBank/DDBJ databases">
        <title>Full genome of DAOMC 229536 Phialocephala scopiformis, a fungal endophyte of spruce producing the potent anti-insectan compound rugulosin.</title>
        <authorList>
            <consortium name="DOE Joint Genome Institute"/>
            <person name="Walker A.K."/>
            <person name="Frasz S.L."/>
            <person name="Seifert K.A."/>
            <person name="Miller J.D."/>
            <person name="Mondo S.J."/>
            <person name="Labutti K."/>
            <person name="Lipzen A."/>
            <person name="Dockter R."/>
            <person name="Kennedy M."/>
            <person name="Grigoriev I.V."/>
            <person name="Spatafora J.W."/>
        </authorList>
    </citation>
    <scope>NUCLEOTIDE SEQUENCE [LARGE SCALE GENOMIC DNA]</scope>
    <source>
        <strain evidence="2 3">CBS 120377</strain>
    </source>
</reference>
<accession>A0A194X9A7</accession>
<dbReference type="GeneID" id="28833155"/>
<keyword evidence="3" id="KW-1185">Reference proteome</keyword>
<dbReference type="EMBL" id="KQ947416">
    <property type="protein sequence ID" value="KUJ16367.1"/>
    <property type="molecule type" value="Genomic_DNA"/>
</dbReference>
<dbReference type="AlphaFoldDB" id="A0A194X9A7"/>
<gene>
    <name evidence="2" type="ORF">LY89DRAFT_81057</name>
</gene>
<dbReference type="Proteomes" id="UP000070700">
    <property type="component" value="Unassembled WGS sequence"/>
</dbReference>
<dbReference type="InParanoid" id="A0A194X9A7"/>
<protein>
    <submittedName>
        <fullName evidence="2">Uncharacterized protein</fullName>
    </submittedName>
</protein>
<proteinExistence type="predicted"/>
<name>A0A194X9A7_MOLSC</name>
<dbReference type="OrthoDB" id="10506142at2759"/>
<feature type="region of interest" description="Disordered" evidence="1">
    <location>
        <begin position="1"/>
        <end position="35"/>
    </location>
</feature>
<organism evidence="2 3">
    <name type="scientific">Mollisia scopiformis</name>
    <name type="common">Conifer needle endophyte fungus</name>
    <name type="synonym">Phialocephala scopiformis</name>
    <dbReference type="NCBI Taxonomy" id="149040"/>
    <lineage>
        <taxon>Eukaryota</taxon>
        <taxon>Fungi</taxon>
        <taxon>Dikarya</taxon>
        <taxon>Ascomycota</taxon>
        <taxon>Pezizomycotina</taxon>
        <taxon>Leotiomycetes</taxon>
        <taxon>Helotiales</taxon>
        <taxon>Mollisiaceae</taxon>
        <taxon>Mollisia</taxon>
    </lineage>
</organism>
<sequence length="155" mass="16987">MASTQENHPQGTPIASDHITSSQLDPKDVSAGSPTVRFASATEEIEPKSVEALDAEPPQNIFGQDEERLKELSKSLHGTHLQERRMSHFAFEPVSLPASRVCLLSSPMLFVTGIAERGNAATMTISIPMKFIVVWEKLGSLSISLTCRHLLSHMH</sequence>
<evidence type="ECO:0000313" key="3">
    <source>
        <dbReference type="Proteomes" id="UP000070700"/>
    </source>
</evidence>
<evidence type="ECO:0000313" key="2">
    <source>
        <dbReference type="EMBL" id="KUJ16367.1"/>
    </source>
</evidence>